<evidence type="ECO:0000313" key="3">
    <source>
        <dbReference type="EMBL" id="ACV79076.1"/>
    </source>
</evidence>
<dbReference type="RefSeq" id="WP_015747955.1">
    <property type="nucleotide sequence ID" value="NC_013235.1"/>
</dbReference>
<dbReference type="Pfam" id="PF01661">
    <property type="entry name" value="Macro"/>
    <property type="match status" value="1"/>
</dbReference>
<dbReference type="HOGENOM" id="CLU_054419_3_0_11"/>
<dbReference type="SMART" id="SM00506">
    <property type="entry name" value="A1pp"/>
    <property type="match status" value="1"/>
</dbReference>
<dbReference type="InterPro" id="IPR002589">
    <property type="entry name" value="Macro_dom"/>
</dbReference>
<evidence type="ECO:0000259" key="2">
    <source>
        <dbReference type="PROSITE" id="PS51154"/>
    </source>
</evidence>
<dbReference type="InterPro" id="IPR043472">
    <property type="entry name" value="Macro_dom-like"/>
</dbReference>
<dbReference type="AlphaFoldDB" id="C8X8M1"/>
<dbReference type="STRING" id="479431.Namu_2730"/>
<evidence type="ECO:0000256" key="1">
    <source>
        <dbReference type="ARBA" id="ARBA00035885"/>
    </source>
</evidence>
<gene>
    <name evidence="3" type="ordered locus">Namu_2730</name>
</gene>
<keyword evidence="4" id="KW-1185">Reference proteome</keyword>
<dbReference type="InterPro" id="IPR050892">
    <property type="entry name" value="ADP-ribose_metab_enzymes"/>
</dbReference>
<evidence type="ECO:0000313" key="4">
    <source>
        <dbReference type="Proteomes" id="UP000002218"/>
    </source>
</evidence>
<dbReference type="PANTHER" id="PTHR12521">
    <property type="entry name" value="PROTEIN C6ORF130"/>
    <property type="match status" value="1"/>
</dbReference>
<dbReference type="InParanoid" id="C8X8M1"/>
<dbReference type="PANTHER" id="PTHR12521:SF0">
    <property type="entry name" value="ADP-RIBOSE GLYCOHYDROLASE OARD1"/>
    <property type="match status" value="1"/>
</dbReference>
<feature type="domain" description="Macro" evidence="2">
    <location>
        <begin position="1"/>
        <end position="163"/>
    </location>
</feature>
<dbReference type="PROSITE" id="PS51154">
    <property type="entry name" value="MACRO"/>
    <property type="match status" value="1"/>
</dbReference>
<reference evidence="4" key="1">
    <citation type="submission" date="2009-09" db="EMBL/GenBank/DDBJ databases">
        <title>The complete genome of Nakamurella multipartita DSM 44233.</title>
        <authorList>
            <consortium name="US DOE Joint Genome Institute (JGI-PGF)"/>
            <person name="Lucas S."/>
            <person name="Copeland A."/>
            <person name="Lapidus A."/>
            <person name="Glavina del Rio T."/>
            <person name="Dalin E."/>
            <person name="Tice H."/>
            <person name="Bruce D."/>
            <person name="Goodwin L."/>
            <person name="Pitluck S."/>
            <person name="Kyrpides N."/>
            <person name="Mavromatis K."/>
            <person name="Ivanova N."/>
            <person name="Ovchinnikova G."/>
            <person name="Sims D."/>
            <person name="Meincke L."/>
            <person name="Brettin T."/>
            <person name="Detter J.C."/>
            <person name="Han C."/>
            <person name="Larimer F."/>
            <person name="Land M."/>
            <person name="Hauser L."/>
            <person name="Markowitz V."/>
            <person name="Cheng J.-F."/>
            <person name="Hugenholtz P."/>
            <person name="Woyke T."/>
            <person name="Wu D."/>
            <person name="Klenk H.-P."/>
            <person name="Eisen J.A."/>
        </authorList>
    </citation>
    <scope>NUCLEOTIDE SEQUENCE [LARGE SCALE GENOMIC DNA]</scope>
    <source>
        <strain evidence="4">ATCC 700099 / DSM 44233 / CIP 104796 / JCM 9543 / NBRC 105858 / Y-104</strain>
    </source>
</reference>
<protein>
    <submittedName>
        <fullName evidence="3">Appr-1-p processing domain protein</fullName>
    </submittedName>
</protein>
<sequence length="163" mass="17520">MSTDLPIGNGNVVERSGDLFRSGADAIAHGVNTFGLMGAGVALGARTRFPQAYREYRGWCRTGRLLPGGAHIWVPPAGADLPILVNLASQDRPGPHARLDWMTEALHAAERTLVELSDRRPGWRLALPRIGCGIGGLDWSQVCPVLDAFAGRVPFTVEVWTPG</sequence>
<dbReference type="SUPFAM" id="SSF52949">
    <property type="entry name" value="Macro domain-like"/>
    <property type="match status" value="1"/>
</dbReference>
<proteinExistence type="predicted"/>
<organism evidence="3 4">
    <name type="scientific">Nakamurella multipartita (strain ATCC 700099 / DSM 44233 / CIP 104796 / JCM 9543 / NBRC 105858 / Y-104)</name>
    <name type="common">Microsphaera multipartita</name>
    <dbReference type="NCBI Taxonomy" id="479431"/>
    <lineage>
        <taxon>Bacteria</taxon>
        <taxon>Bacillati</taxon>
        <taxon>Actinomycetota</taxon>
        <taxon>Actinomycetes</taxon>
        <taxon>Nakamurellales</taxon>
        <taxon>Nakamurellaceae</taxon>
        <taxon>Nakamurella</taxon>
    </lineage>
</organism>
<dbReference type="eggNOG" id="COG2110">
    <property type="taxonomic scope" value="Bacteria"/>
</dbReference>
<dbReference type="EMBL" id="CP001737">
    <property type="protein sequence ID" value="ACV79076.1"/>
    <property type="molecule type" value="Genomic_DNA"/>
</dbReference>
<dbReference type="GO" id="GO:0140291">
    <property type="term" value="P:peptidyl-glutamate ADP-deribosylation"/>
    <property type="evidence" value="ECO:0007669"/>
    <property type="project" value="TreeGrafter"/>
</dbReference>
<dbReference type="Proteomes" id="UP000002218">
    <property type="component" value="Chromosome"/>
</dbReference>
<name>C8X8M1_NAKMY</name>
<dbReference type="KEGG" id="nml:Namu_2730"/>
<accession>C8X8M1</accession>
<dbReference type="OrthoDB" id="9780211at2"/>
<reference evidence="3 4" key="2">
    <citation type="journal article" date="2010" name="Stand. Genomic Sci.">
        <title>Complete genome sequence of Nakamurella multipartita type strain (Y-104).</title>
        <authorList>
            <person name="Tice H."/>
            <person name="Mayilraj S."/>
            <person name="Sims D."/>
            <person name="Lapidus A."/>
            <person name="Nolan M."/>
            <person name="Lucas S."/>
            <person name="Glavina Del Rio T."/>
            <person name="Copeland A."/>
            <person name="Cheng J.F."/>
            <person name="Meincke L."/>
            <person name="Bruce D."/>
            <person name="Goodwin L."/>
            <person name="Pitluck S."/>
            <person name="Ivanova N."/>
            <person name="Mavromatis K."/>
            <person name="Ovchinnikova G."/>
            <person name="Pati A."/>
            <person name="Chen A."/>
            <person name="Palaniappan K."/>
            <person name="Land M."/>
            <person name="Hauser L."/>
            <person name="Chang Y.J."/>
            <person name="Jeffries C.D."/>
            <person name="Detter J.C."/>
            <person name="Brettin T."/>
            <person name="Rohde M."/>
            <person name="Goker M."/>
            <person name="Bristow J."/>
            <person name="Eisen J.A."/>
            <person name="Markowitz V."/>
            <person name="Hugenholtz P."/>
            <person name="Kyrpides N.C."/>
            <person name="Klenk H.P."/>
            <person name="Chen F."/>
        </authorList>
    </citation>
    <scope>NUCLEOTIDE SEQUENCE [LARGE SCALE GENOMIC DNA]</scope>
    <source>
        <strain evidence="4">ATCC 700099 / DSM 44233 / CIP 104796 / JCM 9543 / NBRC 105858 / Y-104</strain>
    </source>
</reference>
<comment type="catalytic activity">
    <reaction evidence="1">
        <text>an N-(ADP-alpha-D-ribosyl)-thymidine in DNA + H2O = a thymidine in DNA + ADP-D-ribose</text>
        <dbReference type="Rhea" id="RHEA:71655"/>
        <dbReference type="Rhea" id="RHEA-COMP:13556"/>
        <dbReference type="Rhea" id="RHEA-COMP:18051"/>
        <dbReference type="ChEBI" id="CHEBI:15377"/>
        <dbReference type="ChEBI" id="CHEBI:57967"/>
        <dbReference type="ChEBI" id="CHEBI:137386"/>
        <dbReference type="ChEBI" id="CHEBI:191199"/>
    </reaction>
    <physiologicalReaction direction="left-to-right" evidence="1">
        <dbReference type="Rhea" id="RHEA:71656"/>
    </physiologicalReaction>
</comment>
<dbReference type="Gene3D" id="3.40.220.10">
    <property type="entry name" value="Leucine Aminopeptidase, subunit E, domain 1"/>
    <property type="match status" value="1"/>
</dbReference>